<reference evidence="2 3" key="1">
    <citation type="submission" date="2015-08" db="EMBL/GenBank/DDBJ databases">
        <title>Ancestral chromatin configuration constrains chromatin evolution on differentiating sex chromosomes in Drosophila.</title>
        <authorList>
            <person name="Zhou Q."/>
            <person name="Bachtrog D."/>
        </authorList>
    </citation>
    <scope>NUCLEOTIDE SEQUENCE [LARGE SCALE GENOMIC DNA]</scope>
    <source>
        <tissue evidence="2">Whole larvae</tissue>
    </source>
</reference>
<keyword evidence="3" id="KW-1185">Reference proteome</keyword>
<feature type="signal peptide" evidence="1">
    <location>
        <begin position="1"/>
        <end position="18"/>
    </location>
</feature>
<evidence type="ECO:0000313" key="2">
    <source>
        <dbReference type="EMBL" id="ALC43941.1"/>
    </source>
</evidence>
<dbReference type="AlphaFoldDB" id="A0A0M4E9V2"/>
<feature type="chain" id="PRO_5005792978" evidence="1">
    <location>
        <begin position="19"/>
        <end position="74"/>
    </location>
</feature>
<dbReference type="OrthoDB" id="7868229at2759"/>
<evidence type="ECO:0000256" key="1">
    <source>
        <dbReference type="SAM" id="SignalP"/>
    </source>
</evidence>
<dbReference type="EMBL" id="CP012525">
    <property type="protein sequence ID" value="ALC43941.1"/>
    <property type="molecule type" value="Genomic_DNA"/>
</dbReference>
<accession>A0A0M4E9V2</accession>
<sequence>MNKQLLILMCVCVALASAAPGLLHATPILTNTYHTLPTLHVVRPIYHALPSFGHSNYGYGHGHGHGYGHAHGWL</sequence>
<proteinExistence type="predicted"/>
<dbReference type="Proteomes" id="UP000494163">
    <property type="component" value="Chromosome 3L"/>
</dbReference>
<organism evidence="2 3">
    <name type="scientific">Drosophila busckii</name>
    <name type="common">Fruit fly</name>
    <dbReference type="NCBI Taxonomy" id="30019"/>
    <lineage>
        <taxon>Eukaryota</taxon>
        <taxon>Metazoa</taxon>
        <taxon>Ecdysozoa</taxon>
        <taxon>Arthropoda</taxon>
        <taxon>Hexapoda</taxon>
        <taxon>Insecta</taxon>
        <taxon>Pterygota</taxon>
        <taxon>Neoptera</taxon>
        <taxon>Endopterygota</taxon>
        <taxon>Diptera</taxon>
        <taxon>Brachycera</taxon>
        <taxon>Muscomorpha</taxon>
        <taxon>Ephydroidea</taxon>
        <taxon>Drosophilidae</taxon>
        <taxon>Drosophila</taxon>
    </lineage>
</organism>
<keyword evidence="1" id="KW-0732">Signal</keyword>
<name>A0A0M4E9V2_DROBS</name>
<evidence type="ECO:0000313" key="3">
    <source>
        <dbReference type="Proteomes" id="UP000494163"/>
    </source>
</evidence>
<gene>
    <name evidence="2" type="ORF">Dbus_chr3Lg1107</name>
</gene>
<protein>
    <submittedName>
        <fullName evidence="2">Maker697</fullName>
    </submittedName>
</protein>